<gene>
    <name evidence="1" type="ORF">P5G49_00295</name>
</gene>
<sequence length="55" mass="5888">MFPELVTIGETMVVLVAAEGHSRYVPRFNKKQEGTESNVANGVGLLGHSGFIGKN</sequence>
<dbReference type="RefSeq" id="WP_301241415.1">
    <property type="nucleotide sequence ID" value="NZ_JAROCC010000001.1"/>
</dbReference>
<proteinExistence type="predicted"/>
<protein>
    <submittedName>
        <fullName evidence="1">Uncharacterized protein</fullName>
    </submittedName>
</protein>
<accession>A0ABT8JLG0</accession>
<comment type="caution">
    <text evidence="1">The sequence shown here is derived from an EMBL/GenBank/DDBJ whole genome shotgun (WGS) entry which is preliminary data.</text>
</comment>
<keyword evidence="2" id="KW-1185">Reference proteome</keyword>
<evidence type="ECO:0000313" key="2">
    <source>
        <dbReference type="Proteomes" id="UP001175097"/>
    </source>
</evidence>
<dbReference type="Proteomes" id="UP001175097">
    <property type="component" value="Unassembled WGS sequence"/>
</dbReference>
<reference evidence="1" key="1">
    <citation type="submission" date="2023-03" db="EMBL/GenBank/DDBJ databases">
        <title>MT1 and MT2 Draft Genomes of Novel Species.</title>
        <authorList>
            <person name="Venkateswaran K."/>
        </authorList>
    </citation>
    <scope>NUCLEOTIDE SEQUENCE</scope>
    <source>
        <strain evidence="1">F6_3S_P_2</strain>
    </source>
</reference>
<name>A0ABT8JLG0_9BACL</name>
<organism evidence="1 2">
    <name type="scientific">Sporosarcina highlanderae</name>
    <dbReference type="NCBI Taxonomy" id="3035916"/>
    <lineage>
        <taxon>Bacteria</taxon>
        <taxon>Bacillati</taxon>
        <taxon>Bacillota</taxon>
        <taxon>Bacilli</taxon>
        <taxon>Bacillales</taxon>
        <taxon>Caryophanaceae</taxon>
        <taxon>Sporosarcina</taxon>
    </lineage>
</organism>
<evidence type="ECO:0000313" key="1">
    <source>
        <dbReference type="EMBL" id="MDN4605914.1"/>
    </source>
</evidence>
<dbReference type="EMBL" id="JAROCC010000001">
    <property type="protein sequence ID" value="MDN4605914.1"/>
    <property type="molecule type" value="Genomic_DNA"/>
</dbReference>